<dbReference type="PROSITE" id="PS50977">
    <property type="entry name" value="HTH_TETR_2"/>
    <property type="match status" value="1"/>
</dbReference>
<dbReference type="InterPro" id="IPR001647">
    <property type="entry name" value="HTH_TetR"/>
</dbReference>
<dbReference type="GO" id="GO:0003700">
    <property type="term" value="F:DNA-binding transcription factor activity"/>
    <property type="evidence" value="ECO:0007669"/>
    <property type="project" value="TreeGrafter"/>
</dbReference>
<dbReference type="SUPFAM" id="SSF46689">
    <property type="entry name" value="Homeodomain-like"/>
    <property type="match status" value="1"/>
</dbReference>
<dbReference type="Pfam" id="PF13977">
    <property type="entry name" value="TetR_C_6"/>
    <property type="match status" value="1"/>
</dbReference>
<dbReference type="InterPro" id="IPR009057">
    <property type="entry name" value="Homeodomain-like_sf"/>
</dbReference>
<organism evidence="7 8">
    <name type="scientific">Nocardioides soli</name>
    <dbReference type="NCBI Taxonomy" id="1036020"/>
    <lineage>
        <taxon>Bacteria</taxon>
        <taxon>Bacillati</taxon>
        <taxon>Actinomycetota</taxon>
        <taxon>Actinomycetes</taxon>
        <taxon>Propionibacteriales</taxon>
        <taxon>Nocardioidaceae</taxon>
        <taxon>Nocardioides</taxon>
    </lineage>
</organism>
<dbReference type="InterPro" id="IPR036271">
    <property type="entry name" value="Tet_transcr_reg_TetR-rel_C_sf"/>
</dbReference>
<dbReference type="Pfam" id="PF00440">
    <property type="entry name" value="TetR_N"/>
    <property type="match status" value="1"/>
</dbReference>
<evidence type="ECO:0000256" key="3">
    <source>
        <dbReference type="ARBA" id="ARBA00023125"/>
    </source>
</evidence>
<feature type="domain" description="HTH tetR-type" evidence="6">
    <location>
        <begin position="8"/>
        <end position="68"/>
    </location>
</feature>
<evidence type="ECO:0000256" key="5">
    <source>
        <dbReference type="PROSITE-ProRule" id="PRU00335"/>
    </source>
</evidence>
<dbReference type="GO" id="GO:0000976">
    <property type="term" value="F:transcription cis-regulatory region binding"/>
    <property type="evidence" value="ECO:0007669"/>
    <property type="project" value="TreeGrafter"/>
</dbReference>
<keyword evidence="1" id="KW-0678">Repressor</keyword>
<dbReference type="PANTHER" id="PTHR30055:SF148">
    <property type="entry name" value="TETR-FAMILY TRANSCRIPTIONAL REGULATOR"/>
    <property type="match status" value="1"/>
</dbReference>
<sequence>MPARVDHDARRREIAEALWRVLARDGFGGLSLRTVAAEMGATTGLVTHYFGSRAELIDHALELLHARTDASLGEADVPLGRASLRTRLLAVLPTTGEAAELSRIWVGFWGLAIVDAGLSAREAARYERWRAWLRPHVAAGWPEADVETSVDLLTSSTHGLVVQALFDPDRFGPERLEALVDAQLARLGG</sequence>
<dbReference type="PANTHER" id="PTHR30055">
    <property type="entry name" value="HTH-TYPE TRANSCRIPTIONAL REGULATOR RUTR"/>
    <property type="match status" value="1"/>
</dbReference>
<gene>
    <name evidence="7" type="ORF">FHU40_000633</name>
</gene>
<evidence type="ECO:0000256" key="2">
    <source>
        <dbReference type="ARBA" id="ARBA00023015"/>
    </source>
</evidence>
<dbReference type="SUPFAM" id="SSF48498">
    <property type="entry name" value="Tetracyclin repressor-like, C-terminal domain"/>
    <property type="match status" value="1"/>
</dbReference>
<keyword evidence="2" id="KW-0805">Transcription regulation</keyword>
<reference evidence="7 8" key="1">
    <citation type="submission" date="2020-08" db="EMBL/GenBank/DDBJ databases">
        <title>Sequencing the genomes of 1000 actinobacteria strains.</title>
        <authorList>
            <person name="Klenk H.-P."/>
        </authorList>
    </citation>
    <scope>NUCLEOTIDE SEQUENCE [LARGE SCALE GENOMIC DNA]</scope>
    <source>
        <strain evidence="7 8">DSM 105498</strain>
    </source>
</reference>
<name>A0A7W4YZD0_9ACTN</name>
<dbReference type="RefSeq" id="WP_183590815.1">
    <property type="nucleotide sequence ID" value="NZ_JACHWR010000001.1"/>
</dbReference>
<dbReference type="InterPro" id="IPR039538">
    <property type="entry name" value="BetI_C"/>
</dbReference>
<evidence type="ECO:0000313" key="8">
    <source>
        <dbReference type="Proteomes" id="UP000589626"/>
    </source>
</evidence>
<protein>
    <submittedName>
        <fullName evidence="7">AcrR family transcriptional regulator</fullName>
    </submittedName>
</protein>
<proteinExistence type="predicted"/>
<evidence type="ECO:0000256" key="1">
    <source>
        <dbReference type="ARBA" id="ARBA00022491"/>
    </source>
</evidence>
<dbReference type="Gene3D" id="1.10.357.10">
    <property type="entry name" value="Tetracycline Repressor, domain 2"/>
    <property type="match status" value="1"/>
</dbReference>
<comment type="caution">
    <text evidence="7">The sequence shown here is derived from an EMBL/GenBank/DDBJ whole genome shotgun (WGS) entry which is preliminary data.</text>
</comment>
<evidence type="ECO:0000313" key="7">
    <source>
        <dbReference type="EMBL" id="MBB3040832.1"/>
    </source>
</evidence>
<dbReference type="InterPro" id="IPR050109">
    <property type="entry name" value="HTH-type_TetR-like_transc_reg"/>
</dbReference>
<accession>A0A7W4YZD0</accession>
<dbReference type="AlphaFoldDB" id="A0A7W4YZD0"/>
<keyword evidence="3 5" id="KW-0238">DNA-binding</keyword>
<evidence type="ECO:0000259" key="6">
    <source>
        <dbReference type="PROSITE" id="PS50977"/>
    </source>
</evidence>
<keyword evidence="4" id="KW-0804">Transcription</keyword>
<feature type="DNA-binding region" description="H-T-H motif" evidence="5">
    <location>
        <begin position="31"/>
        <end position="50"/>
    </location>
</feature>
<dbReference type="EMBL" id="JACHWR010000001">
    <property type="protein sequence ID" value="MBB3040832.1"/>
    <property type="molecule type" value="Genomic_DNA"/>
</dbReference>
<dbReference type="Proteomes" id="UP000589626">
    <property type="component" value="Unassembled WGS sequence"/>
</dbReference>
<keyword evidence="8" id="KW-1185">Reference proteome</keyword>
<evidence type="ECO:0000256" key="4">
    <source>
        <dbReference type="ARBA" id="ARBA00023163"/>
    </source>
</evidence>